<dbReference type="CDD" id="cd02440">
    <property type="entry name" value="AdoMet_MTases"/>
    <property type="match status" value="1"/>
</dbReference>
<reference evidence="5 6" key="1">
    <citation type="journal article" date="2021" name="Elife">
        <title>Chloroplast acquisition without the gene transfer in kleptoplastic sea slugs, Plakobranchus ocellatus.</title>
        <authorList>
            <person name="Maeda T."/>
            <person name="Takahashi S."/>
            <person name="Yoshida T."/>
            <person name="Shimamura S."/>
            <person name="Takaki Y."/>
            <person name="Nagai Y."/>
            <person name="Toyoda A."/>
            <person name="Suzuki Y."/>
            <person name="Arimoto A."/>
            <person name="Ishii H."/>
            <person name="Satoh N."/>
            <person name="Nishiyama T."/>
            <person name="Hasebe M."/>
            <person name="Maruyama T."/>
            <person name="Minagawa J."/>
            <person name="Obokata J."/>
            <person name="Shigenobu S."/>
        </authorList>
    </citation>
    <scope>NUCLEOTIDE SEQUENCE [LARGE SCALE GENOMIC DNA]</scope>
</reference>
<dbReference type="PANTHER" id="PTHR44942">
    <property type="entry name" value="METHYLTRANSF_11 DOMAIN-CONTAINING PROTEIN"/>
    <property type="match status" value="1"/>
</dbReference>
<dbReference type="GO" id="GO:0032259">
    <property type="term" value="P:methylation"/>
    <property type="evidence" value="ECO:0007669"/>
    <property type="project" value="UniProtKB-KW"/>
</dbReference>
<comment type="caution">
    <text evidence="5">The sequence shown here is derived from an EMBL/GenBank/DDBJ whole genome shotgun (WGS) entry which is preliminary data.</text>
</comment>
<sequence>MGFGSNGINYDAHRPGYLAEAVQIIANNVNTAASLPGMDVHYNILELGAGTGKLTEQLVKILPSNVKYLATDPSKNFVDTLAAKDLGVNIAVASADSIPLPDCSVQTVICAQCFHWFADMPNLESIRRVMVPGGKLVLIWNVNNFEDSWMKLYGEQRMRVIKKVGGSLTYLVNTGEWRRDIDACSLFSLASYQNLPGNHVVGDIEKILSNISTISAYNMLPDEERKAVLGEMREVITNWPGIDVQNLTMLMSTLLVTYEAI</sequence>
<keyword evidence="6" id="KW-1185">Reference proteome</keyword>
<organism evidence="5 6">
    <name type="scientific">Plakobranchus ocellatus</name>
    <dbReference type="NCBI Taxonomy" id="259542"/>
    <lineage>
        <taxon>Eukaryota</taxon>
        <taxon>Metazoa</taxon>
        <taxon>Spiralia</taxon>
        <taxon>Lophotrochozoa</taxon>
        <taxon>Mollusca</taxon>
        <taxon>Gastropoda</taxon>
        <taxon>Heterobranchia</taxon>
        <taxon>Euthyneura</taxon>
        <taxon>Panpulmonata</taxon>
        <taxon>Sacoglossa</taxon>
        <taxon>Placobranchoidea</taxon>
        <taxon>Plakobranchidae</taxon>
        <taxon>Plakobranchus</taxon>
    </lineage>
</organism>
<feature type="domain" description="Methyltransferase type 11" evidence="4">
    <location>
        <begin position="45"/>
        <end position="138"/>
    </location>
</feature>
<dbReference type="AlphaFoldDB" id="A0AAV3Y743"/>
<comment type="similarity">
    <text evidence="1">Belongs to the methyltransferase superfamily.</text>
</comment>
<protein>
    <submittedName>
        <fullName evidence="5">Methyltransferase</fullName>
    </submittedName>
</protein>
<dbReference type="InterPro" id="IPR051052">
    <property type="entry name" value="Diverse_substrate_MTase"/>
</dbReference>
<dbReference type="GO" id="GO:0008757">
    <property type="term" value="F:S-adenosylmethionine-dependent methyltransferase activity"/>
    <property type="evidence" value="ECO:0007669"/>
    <property type="project" value="InterPro"/>
</dbReference>
<dbReference type="Proteomes" id="UP000735302">
    <property type="component" value="Unassembled WGS sequence"/>
</dbReference>
<dbReference type="InterPro" id="IPR029063">
    <property type="entry name" value="SAM-dependent_MTases_sf"/>
</dbReference>
<evidence type="ECO:0000256" key="2">
    <source>
        <dbReference type="ARBA" id="ARBA00022603"/>
    </source>
</evidence>
<dbReference type="InterPro" id="IPR013216">
    <property type="entry name" value="Methyltransf_11"/>
</dbReference>
<gene>
    <name evidence="5" type="ORF">PoB_000483800</name>
</gene>
<evidence type="ECO:0000259" key="4">
    <source>
        <dbReference type="Pfam" id="PF08241"/>
    </source>
</evidence>
<keyword evidence="2 5" id="KW-0489">Methyltransferase</keyword>
<evidence type="ECO:0000256" key="3">
    <source>
        <dbReference type="ARBA" id="ARBA00022679"/>
    </source>
</evidence>
<evidence type="ECO:0000313" key="5">
    <source>
        <dbReference type="EMBL" id="GFN78332.1"/>
    </source>
</evidence>
<evidence type="ECO:0000313" key="6">
    <source>
        <dbReference type="Proteomes" id="UP000735302"/>
    </source>
</evidence>
<keyword evidence="3" id="KW-0808">Transferase</keyword>
<dbReference type="Gene3D" id="3.40.50.150">
    <property type="entry name" value="Vaccinia Virus protein VP39"/>
    <property type="match status" value="1"/>
</dbReference>
<evidence type="ECO:0000256" key="1">
    <source>
        <dbReference type="ARBA" id="ARBA00008361"/>
    </source>
</evidence>
<dbReference type="Pfam" id="PF08241">
    <property type="entry name" value="Methyltransf_11"/>
    <property type="match status" value="1"/>
</dbReference>
<proteinExistence type="inferred from homology"/>
<dbReference type="SUPFAM" id="SSF53335">
    <property type="entry name" value="S-adenosyl-L-methionine-dependent methyltransferases"/>
    <property type="match status" value="1"/>
</dbReference>
<dbReference type="PANTHER" id="PTHR44942:SF4">
    <property type="entry name" value="METHYLTRANSFERASE TYPE 11 DOMAIN-CONTAINING PROTEIN"/>
    <property type="match status" value="1"/>
</dbReference>
<name>A0AAV3Y743_9GAST</name>
<dbReference type="EMBL" id="BLXT01000588">
    <property type="protein sequence ID" value="GFN78332.1"/>
    <property type="molecule type" value="Genomic_DNA"/>
</dbReference>
<accession>A0AAV3Y743</accession>